<dbReference type="OMA" id="FELMIIN"/>
<evidence type="ECO:0000313" key="2">
    <source>
        <dbReference type="EnsemblMetazoa" id="Aqu2.1.15238_001"/>
    </source>
</evidence>
<organism evidence="2">
    <name type="scientific">Amphimedon queenslandica</name>
    <name type="common">Sponge</name>
    <dbReference type="NCBI Taxonomy" id="400682"/>
    <lineage>
        <taxon>Eukaryota</taxon>
        <taxon>Metazoa</taxon>
        <taxon>Porifera</taxon>
        <taxon>Demospongiae</taxon>
        <taxon>Heteroscleromorpha</taxon>
        <taxon>Haplosclerida</taxon>
        <taxon>Niphatidae</taxon>
        <taxon>Amphimedon</taxon>
    </lineage>
</organism>
<dbReference type="InterPro" id="IPR025398">
    <property type="entry name" value="DUF4371"/>
</dbReference>
<protein>
    <recommendedName>
        <fullName evidence="1">DUF4371 domain-containing protein</fullName>
    </recommendedName>
</protein>
<evidence type="ECO:0000259" key="1">
    <source>
        <dbReference type="Pfam" id="PF14291"/>
    </source>
</evidence>
<dbReference type="PANTHER" id="PTHR46289:SF14">
    <property type="entry name" value="DUF4371 DOMAIN-CONTAINING PROTEIN"/>
    <property type="match status" value="1"/>
</dbReference>
<sequence>MNEFLRLYNNPSEGVNTPLDSEAHRIIERNRKVIKSLLKIVILCGKQGLPFRGHRDDNANWVLDEDCGNDGNFVEIIRFRAETDPILANHLVSAPKCAKYTSKTIQNELISVVGQKIQKEILDEVKRAHFYSVIADEVTDAANKEELSIVLRYFTEDALKSAESCIGEIARFFSYSARRQRLLDKAVVVKSSSESRANKLKDSCRTRWVERIESYTIFMELLHEAIHSSLDAMAHPSLHTDLGTNWGWDGETVTRANGFLFQLQSPSFLVSFHILQVMTLLKDLTVKLQMQAIDVIYAYNAITCCLYC</sequence>
<dbReference type="PANTHER" id="PTHR46289">
    <property type="entry name" value="52 KDA REPRESSOR OF THE INHIBITOR OF THE PROTEIN KINASE-LIKE PROTEIN-RELATED"/>
    <property type="match status" value="1"/>
</dbReference>
<dbReference type="OrthoDB" id="10063284at2759"/>
<dbReference type="eggNOG" id="ENOG502QQVP">
    <property type="taxonomic scope" value="Eukaryota"/>
</dbReference>
<accession>A0A1X7TK83</accession>
<dbReference type="STRING" id="400682.A0A1X7TK83"/>
<reference evidence="2" key="1">
    <citation type="submission" date="2017-05" db="UniProtKB">
        <authorList>
            <consortium name="EnsemblMetazoa"/>
        </authorList>
    </citation>
    <scope>IDENTIFICATION</scope>
</reference>
<dbReference type="InterPro" id="IPR052958">
    <property type="entry name" value="IFN-induced_PKR_regulator"/>
</dbReference>
<feature type="domain" description="DUF4371" evidence="1">
    <location>
        <begin position="46"/>
        <end position="157"/>
    </location>
</feature>
<dbReference type="InParanoid" id="A0A1X7TK83"/>
<dbReference type="Pfam" id="PF14291">
    <property type="entry name" value="DUF4371"/>
    <property type="match status" value="1"/>
</dbReference>
<dbReference type="AlphaFoldDB" id="A0A1X7TK83"/>
<name>A0A1X7TK83_AMPQE</name>
<proteinExistence type="predicted"/>
<dbReference type="EnsemblMetazoa" id="Aqu2.1.15238_001">
    <property type="protein sequence ID" value="Aqu2.1.15238_001"/>
    <property type="gene ID" value="Aqu2.1.15238"/>
</dbReference>